<dbReference type="GO" id="GO:0005886">
    <property type="term" value="C:plasma membrane"/>
    <property type="evidence" value="ECO:0007669"/>
    <property type="project" value="UniProtKB-SubCell"/>
</dbReference>
<dbReference type="InterPro" id="IPR036457">
    <property type="entry name" value="PPM-type-like_dom_sf"/>
</dbReference>
<dbReference type="Pfam" id="PF07228">
    <property type="entry name" value="SpoIIE"/>
    <property type="match status" value="1"/>
</dbReference>
<protein>
    <submittedName>
        <fullName evidence="10">SpoIIE family protein phosphatase</fullName>
    </submittedName>
</protein>
<evidence type="ECO:0000256" key="3">
    <source>
        <dbReference type="ARBA" id="ARBA00022692"/>
    </source>
</evidence>
<dbReference type="PROSITE" id="PS50885">
    <property type="entry name" value="HAMP"/>
    <property type="match status" value="1"/>
</dbReference>
<keyword evidence="6 7" id="KW-0472">Membrane</keyword>
<sequence length="649" mass="70574">MSAQVSPDRPISASVARVSLRRSVRARVVFWGALLNALLLLLVLAASFFIARQILWNNAQNRVRQQTDQQAERIGATLRSVAISAGIVNLLAREHPTDTRRLVELLNASVDADPDASGGLIALEPGVADPRGFAYYVGPRGSRDLTGRYLDRAWYRRTRDGKAAWWSEPYLSQNAGNTWVVTYNHPLRSEEGRPLGMISLDVPVSHIQELMKTVLNRNGLRAVLIAPGGTIAVHPVPGVALRTTLDQLIARGREDLRPLATARTRGQPLEFDHLDRTLDERRFTVFTPIDDTGWSVNLSLSHRLVLAELTSATRWLLVGALLALLVSALGQLRLAERLTRPLEQVTESVRHFSQGEYDETVPHLARQDEVGVMARAMESARTSIKRQLGEIEAMGAARQKLESELAIARDIQQAMLPLAPTLTSRGRTLHVYAALEPAKAVGGDFYSFSVRGGRWLWFAIGDVSDKGVPAALFMARAITVLEVAAGLGGSPGDALYTAAQRLVEGNETCMFATVLCGVLDVESGELQLASAGHEPAVLLRADGATQLLDVESGAALGVGTDDIYPVWSGIMRPGDTLLAYTDGITEAFDTGQVAFGMDRLLAALVPGEEPQRICQRLLDAVHRFCEGAAQSDDITVLALCLQVQSTEER</sequence>
<keyword evidence="5 7" id="KW-1133">Transmembrane helix</keyword>
<evidence type="ECO:0000256" key="7">
    <source>
        <dbReference type="SAM" id="Phobius"/>
    </source>
</evidence>
<dbReference type="InterPro" id="IPR033479">
    <property type="entry name" value="dCache_1"/>
</dbReference>
<dbReference type="Gene3D" id="3.30.450.20">
    <property type="entry name" value="PAS domain"/>
    <property type="match status" value="1"/>
</dbReference>
<keyword evidence="4" id="KW-0378">Hydrolase</keyword>
<dbReference type="CDD" id="cd06225">
    <property type="entry name" value="HAMP"/>
    <property type="match status" value="1"/>
</dbReference>
<dbReference type="GO" id="GO:0007165">
    <property type="term" value="P:signal transduction"/>
    <property type="evidence" value="ECO:0007669"/>
    <property type="project" value="InterPro"/>
</dbReference>
<evidence type="ECO:0000259" key="8">
    <source>
        <dbReference type="PROSITE" id="PS50885"/>
    </source>
</evidence>
<dbReference type="Proteomes" id="UP000639274">
    <property type="component" value="Chromosome"/>
</dbReference>
<keyword evidence="3 7" id="KW-0812">Transmembrane</keyword>
<dbReference type="GO" id="GO:0016791">
    <property type="term" value="F:phosphatase activity"/>
    <property type="evidence" value="ECO:0007669"/>
    <property type="project" value="TreeGrafter"/>
</dbReference>
<dbReference type="EMBL" id="CP071518">
    <property type="protein sequence ID" value="QSX78948.1"/>
    <property type="molecule type" value="Genomic_DNA"/>
</dbReference>
<evidence type="ECO:0000256" key="1">
    <source>
        <dbReference type="ARBA" id="ARBA00004651"/>
    </source>
</evidence>
<feature type="transmembrane region" description="Helical" evidence="7">
    <location>
        <begin position="28"/>
        <end position="51"/>
    </location>
</feature>
<dbReference type="InterPro" id="IPR003660">
    <property type="entry name" value="HAMP_dom"/>
</dbReference>
<dbReference type="SMART" id="SM00331">
    <property type="entry name" value="PP2C_SIG"/>
    <property type="match status" value="1"/>
</dbReference>
<dbReference type="Gene3D" id="6.10.340.10">
    <property type="match status" value="1"/>
</dbReference>
<dbReference type="Gene3D" id="3.60.40.10">
    <property type="entry name" value="PPM-type phosphatase domain"/>
    <property type="match status" value="1"/>
</dbReference>
<feature type="domain" description="PPM-type phosphatase" evidence="9">
    <location>
        <begin position="428"/>
        <end position="641"/>
    </location>
</feature>
<proteinExistence type="predicted"/>
<keyword evidence="2" id="KW-1003">Cell membrane</keyword>
<evidence type="ECO:0000259" key="9">
    <source>
        <dbReference type="PROSITE" id="PS51746"/>
    </source>
</evidence>
<evidence type="ECO:0000313" key="10">
    <source>
        <dbReference type="EMBL" id="QSX78948.1"/>
    </source>
</evidence>
<evidence type="ECO:0000256" key="6">
    <source>
        <dbReference type="ARBA" id="ARBA00023136"/>
    </source>
</evidence>
<name>A0A974Y1S0_9GAMM</name>
<dbReference type="SMART" id="SM00304">
    <property type="entry name" value="HAMP"/>
    <property type="match status" value="1"/>
</dbReference>
<organism evidence="10 11">
    <name type="scientific">Agrilutibacter solisilvae</name>
    <dbReference type="NCBI Taxonomy" id="2763317"/>
    <lineage>
        <taxon>Bacteria</taxon>
        <taxon>Pseudomonadati</taxon>
        <taxon>Pseudomonadota</taxon>
        <taxon>Gammaproteobacteria</taxon>
        <taxon>Lysobacterales</taxon>
        <taxon>Lysobacteraceae</taxon>
        <taxon>Agrilutibacter</taxon>
    </lineage>
</organism>
<reference evidence="10 11" key="1">
    <citation type="submission" date="2021-03" db="EMBL/GenBank/DDBJ databases">
        <title>Lysobacter sp. nov. isolated from soil of gangwondo yeongwol, south Korea.</title>
        <authorList>
            <person name="Kim K.R."/>
            <person name="Kim K.H."/>
            <person name="Jeon C.O."/>
        </authorList>
    </citation>
    <scope>NUCLEOTIDE SEQUENCE [LARGE SCALE GENOMIC DNA]</scope>
    <source>
        <strain evidence="10 11">R19</strain>
    </source>
</reference>
<dbReference type="CDD" id="cd18774">
    <property type="entry name" value="PDC2_HK_sensor"/>
    <property type="match status" value="1"/>
</dbReference>
<keyword evidence="11" id="KW-1185">Reference proteome</keyword>
<dbReference type="PROSITE" id="PS51746">
    <property type="entry name" value="PPM_2"/>
    <property type="match status" value="1"/>
</dbReference>
<dbReference type="PANTHER" id="PTHR43156">
    <property type="entry name" value="STAGE II SPORULATION PROTEIN E-RELATED"/>
    <property type="match status" value="1"/>
</dbReference>
<evidence type="ECO:0000256" key="2">
    <source>
        <dbReference type="ARBA" id="ARBA00022475"/>
    </source>
</evidence>
<evidence type="ECO:0000256" key="5">
    <source>
        <dbReference type="ARBA" id="ARBA00022989"/>
    </source>
</evidence>
<feature type="domain" description="HAMP" evidence="8">
    <location>
        <begin position="336"/>
        <end position="389"/>
    </location>
</feature>
<dbReference type="InterPro" id="IPR052016">
    <property type="entry name" value="Bact_Sigma-Reg"/>
</dbReference>
<comment type="subcellular location">
    <subcellularLocation>
        <location evidence="1">Cell membrane</location>
        <topology evidence="1">Multi-pass membrane protein</topology>
    </subcellularLocation>
</comment>
<dbReference type="AlphaFoldDB" id="A0A974Y1S0"/>
<gene>
    <name evidence="10" type="ORF">I8J32_003205</name>
</gene>
<accession>A0A974Y1S0</accession>
<dbReference type="CDD" id="cd12913">
    <property type="entry name" value="PDC1_MCP_like"/>
    <property type="match status" value="1"/>
</dbReference>
<dbReference type="SUPFAM" id="SSF158472">
    <property type="entry name" value="HAMP domain-like"/>
    <property type="match status" value="1"/>
</dbReference>
<dbReference type="RefSeq" id="WP_200615222.1">
    <property type="nucleotide sequence ID" value="NZ_CP071518.1"/>
</dbReference>
<dbReference type="Pfam" id="PF02743">
    <property type="entry name" value="dCache_1"/>
    <property type="match status" value="1"/>
</dbReference>
<dbReference type="Pfam" id="PF00672">
    <property type="entry name" value="HAMP"/>
    <property type="match status" value="1"/>
</dbReference>
<dbReference type="PANTHER" id="PTHR43156:SF2">
    <property type="entry name" value="STAGE II SPORULATION PROTEIN E"/>
    <property type="match status" value="1"/>
</dbReference>
<dbReference type="InterPro" id="IPR001932">
    <property type="entry name" value="PPM-type_phosphatase-like_dom"/>
</dbReference>
<evidence type="ECO:0000256" key="4">
    <source>
        <dbReference type="ARBA" id="ARBA00022801"/>
    </source>
</evidence>
<evidence type="ECO:0000313" key="11">
    <source>
        <dbReference type="Proteomes" id="UP000639274"/>
    </source>
</evidence>
<dbReference type="KEGG" id="lsf:I8J32_003205"/>
<dbReference type="SUPFAM" id="SSF81606">
    <property type="entry name" value="PP2C-like"/>
    <property type="match status" value="1"/>
</dbReference>